<evidence type="ECO:0008006" key="4">
    <source>
        <dbReference type="Google" id="ProtNLM"/>
    </source>
</evidence>
<dbReference type="Proteomes" id="UP000321569">
    <property type="component" value="Unassembled WGS sequence"/>
</dbReference>
<evidence type="ECO:0000256" key="1">
    <source>
        <dbReference type="SAM" id="SignalP"/>
    </source>
</evidence>
<dbReference type="AlphaFoldDB" id="A0A512PMG8"/>
<sequence>MKSVTKIKLTTGALLFLGVTLFQAQPAQAKISKNSFVVTKQTIKTTNSKKQVKITIPKNTPLQVGGVKTIAGKKYVYTDVERLSYNLRKPLLSSKATSTISRWLPATKATFKQIEKPVYLDYYAAQSDGKRSLKKVKTETGNLWKGYIVPADYASQTNTRIRVTTDGYLEYYENSPYIFKVSPQPTTSVKVQSATHPTSSGKTILNFKTDVAQLPFVKLSQNHYQLTIQGTSYGNVTVIPNDEDVQKVLTSWVSRINKEDWFEINSVSNFK</sequence>
<feature type="signal peptide" evidence="1">
    <location>
        <begin position="1"/>
        <end position="29"/>
    </location>
</feature>
<evidence type="ECO:0000313" key="2">
    <source>
        <dbReference type="EMBL" id="GEP72389.1"/>
    </source>
</evidence>
<dbReference type="EMBL" id="BKAM01000016">
    <property type="protein sequence ID" value="GEP72389.1"/>
    <property type="molecule type" value="Genomic_DNA"/>
</dbReference>
<organism evidence="2 3">
    <name type="scientific">Lentilactobacillus rapi</name>
    <dbReference type="NCBI Taxonomy" id="481723"/>
    <lineage>
        <taxon>Bacteria</taxon>
        <taxon>Bacillati</taxon>
        <taxon>Bacillota</taxon>
        <taxon>Bacilli</taxon>
        <taxon>Lactobacillales</taxon>
        <taxon>Lactobacillaceae</taxon>
        <taxon>Lentilactobacillus</taxon>
    </lineage>
</organism>
<proteinExistence type="predicted"/>
<name>A0A512PMG8_9LACO</name>
<feature type="chain" id="PRO_5022001151" description="Surface layer protein A domain-containing protein" evidence="1">
    <location>
        <begin position="30"/>
        <end position="271"/>
    </location>
</feature>
<dbReference type="RefSeq" id="WP_054747069.1">
    <property type="nucleotide sequence ID" value="NZ_BKAM01000016.1"/>
</dbReference>
<protein>
    <recommendedName>
        <fullName evidence="4">Surface layer protein A domain-containing protein</fullName>
    </recommendedName>
</protein>
<comment type="caution">
    <text evidence="2">The sequence shown here is derived from an EMBL/GenBank/DDBJ whole genome shotgun (WGS) entry which is preliminary data.</text>
</comment>
<keyword evidence="1" id="KW-0732">Signal</keyword>
<accession>A0A512PMG8</accession>
<evidence type="ECO:0000313" key="3">
    <source>
        <dbReference type="Proteomes" id="UP000321569"/>
    </source>
</evidence>
<gene>
    <name evidence="2" type="ORF">LRA02_12570</name>
</gene>
<reference evidence="2 3" key="1">
    <citation type="submission" date="2019-07" db="EMBL/GenBank/DDBJ databases">
        <title>Whole genome shotgun sequence of Lactobacillus rapi NBRC 109618.</title>
        <authorList>
            <person name="Hosoyama A."/>
            <person name="Uohara A."/>
            <person name="Ohji S."/>
            <person name="Ichikawa N."/>
        </authorList>
    </citation>
    <scope>NUCLEOTIDE SEQUENCE [LARGE SCALE GENOMIC DNA]</scope>
    <source>
        <strain evidence="2 3">NBRC 109618</strain>
    </source>
</reference>